<evidence type="ECO:0000313" key="2">
    <source>
        <dbReference type="Proteomes" id="UP000534783"/>
    </source>
</evidence>
<keyword evidence="2" id="KW-1185">Reference proteome</keyword>
<dbReference type="RefSeq" id="WP_168060700.1">
    <property type="nucleotide sequence ID" value="NZ_VTOW01000002.1"/>
</dbReference>
<reference evidence="1 2" key="1">
    <citation type="journal article" date="2020" name="Nature">
        <title>Bacterial chemolithoautotrophy via manganese oxidation.</title>
        <authorList>
            <person name="Yu H."/>
            <person name="Leadbetter J.R."/>
        </authorList>
    </citation>
    <scope>NUCLEOTIDE SEQUENCE [LARGE SCALE GENOMIC DNA]</scope>
    <source>
        <strain evidence="1 2">Mn-1</strain>
    </source>
</reference>
<proteinExistence type="predicted"/>
<name>A0A7X6IBL5_9BACT</name>
<protein>
    <submittedName>
        <fullName evidence="1">Uncharacterized protein</fullName>
    </submittedName>
</protein>
<accession>A0A7X6IBL5</accession>
<gene>
    <name evidence="1" type="ORF">MNODULE_13555</name>
</gene>
<comment type="caution">
    <text evidence="1">The sequence shown here is derived from an EMBL/GenBank/DDBJ whole genome shotgun (WGS) entry which is preliminary data.</text>
</comment>
<sequence>MDQLQRLQGKQVEVVYQGIVYRGTLVGASESEVYLQTLNDWVTLPMEDVTDVREASGNGA</sequence>
<dbReference type="AlphaFoldDB" id="A0A7X6IBL5"/>
<dbReference type="Proteomes" id="UP000534783">
    <property type="component" value="Unassembled WGS sequence"/>
</dbReference>
<organism evidence="1 2">
    <name type="scientific">Candidatus Manganitrophus noduliformans</name>
    <dbReference type="NCBI Taxonomy" id="2606439"/>
    <lineage>
        <taxon>Bacteria</taxon>
        <taxon>Pseudomonadati</taxon>
        <taxon>Nitrospirota</taxon>
        <taxon>Nitrospiria</taxon>
        <taxon>Candidatus Troglogloeales</taxon>
        <taxon>Candidatus Manganitrophaceae</taxon>
        <taxon>Candidatus Manganitrophus</taxon>
    </lineage>
</organism>
<evidence type="ECO:0000313" key="1">
    <source>
        <dbReference type="EMBL" id="NKE71768.1"/>
    </source>
</evidence>
<dbReference type="EMBL" id="VTOW01000002">
    <property type="protein sequence ID" value="NKE71768.1"/>
    <property type="molecule type" value="Genomic_DNA"/>
</dbReference>